<reference evidence="9 10" key="1">
    <citation type="submission" date="2020-11" db="EMBL/GenBank/DDBJ databases">
        <title>Hymenobacter sp.</title>
        <authorList>
            <person name="Kim M.K."/>
        </authorList>
    </citation>
    <scope>NUCLEOTIDE SEQUENCE [LARGE SCALE GENOMIC DNA]</scope>
    <source>
        <strain evidence="9 10">BT594</strain>
    </source>
</reference>
<evidence type="ECO:0000256" key="2">
    <source>
        <dbReference type="ARBA" id="ARBA00022777"/>
    </source>
</evidence>
<feature type="repeat" description="TPR" evidence="4">
    <location>
        <begin position="256"/>
        <end position="289"/>
    </location>
</feature>
<keyword evidence="10" id="KW-1185">Reference proteome</keyword>
<dbReference type="Pfam" id="PF13424">
    <property type="entry name" value="TPR_12"/>
    <property type="match status" value="1"/>
</dbReference>
<keyword evidence="6" id="KW-1133">Transmembrane helix</keyword>
<keyword evidence="5" id="KW-0175">Coiled coil</keyword>
<dbReference type="Proteomes" id="UP000601099">
    <property type="component" value="Unassembled WGS sequence"/>
</dbReference>
<keyword evidence="4" id="KW-0802">TPR repeat</keyword>
<dbReference type="InterPro" id="IPR005467">
    <property type="entry name" value="His_kinase_dom"/>
</dbReference>
<dbReference type="EMBL" id="JADWYK010000017">
    <property type="protein sequence ID" value="MBG8555870.1"/>
    <property type="molecule type" value="Genomic_DNA"/>
</dbReference>
<sequence>MLDSTLLSIWRVALVAAGLLASGPVASQAQAATPPDSLDRRLAAAPDSARLRLLMADASALRGTDPARAMQRAQAALQLARQQRRSPQTMEAQFLLGRLLNSQGNSKEAVRYLLDALQLATQHHDTLRLAHAHLYLGTAYKNLKQYPAALEAAQQARLFYQRASQAGNAMAARGVVVALNNTGTAYLEQKQFPAARQSFQQALHRGRALGDSGVLVLALYNLGAIALQTNQSAAAHRYYQQTLAIDQAEGNVQGQAESWLNLGDALAQLKRTAEAENAYRHALQLGRQAQVGPLLRVVYDGLSTLYENTNRPAEALHWRKQFQALNDSLYEAESAQQVIEMRTKYETEQQQARNQLQAAQLRTQQQQLQQRNVQLVAGLVVMGLLALVGWLLYTRQRLREQVAHEQERQQQERQRVAAVLEAEENERRRIGSDLHDGIGQLLATAKLNLEALDQRVGPSLNGQRELLHNAVAVVDESCREIRTISHNLMPNALMRQGLGAAVREFLNKLPENAGLRVEINTFGLTSRLDATTESVVFRVIQELVHNVIKHACANQLTVQLVQNERELTVLVEDNGRGFDAAALPANEGLGLRNVCSRLSFLSGRAHIDATPGHGTTVTLEVPLAARAASQSISSEFVPAL</sequence>
<evidence type="ECO:0000256" key="6">
    <source>
        <dbReference type="SAM" id="Phobius"/>
    </source>
</evidence>
<dbReference type="Pfam" id="PF02518">
    <property type="entry name" value="HATPase_c"/>
    <property type="match status" value="1"/>
</dbReference>
<organism evidence="9 10">
    <name type="scientific">Hymenobacter guriensis</name>
    <dbReference type="NCBI Taxonomy" id="2793065"/>
    <lineage>
        <taxon>Bacteria</taxon>
        <taxon>Pseudomonadati</taxon>
        <taxon>Bacteroidota</taxon>
        <taxon>Cytophagia</taxon>
        <taxon>Cytophagales</taxon>
        <taxon>Hymenobacteraceae</taxon>
        <taxon>Hymenobacter</taxon>
    </lineage>
</organism>
<evidence type="ECO:0000256" key="7">
    <source>
        <dbReference type="SAM" id="SignalP"/>
    </source>
</evidence>
<gene>
    <name evidence="9" type="ORF">I5L79_20160</name>
</gene>
<name>A0ABS0L7F4_9BACT</name>
<evidence type="ECO:0000256" key="3">
    <source>
        <dbReference type="ARBA" id="ARBA00023012"/>
    </source>
</evidence>
<evidence type="ECO:0000313" key="9">
    <source>
        <dbReference type="EMBL" id="MBG8555870.1"/>
    </source>
</evidence>
<keyword evidence="2" id="KW-0418">Kinase</keyword>
<feature type="chain" id="PRO_5046542379" evidence="7">
    <location>
        <begin position="32"/>
        <end position="640"/>
    </location>
</feature>
<feature type="repeat" description="TPR" evidence="4">
    <location>
        <begin position="90"/>
        <end position="123"/>
    </location>
</feature>
<dbReference type="Pfam" id="PF07730">
    <property type="entry name" value="HisKA_3"/>
    <property type="match status" value="1"/>
</dbReference>
<feature type="transmembrane region" description="Helical" evidence="6">
    <location>
        <begin position="373"/>
        <end position="393"/>
    </location>
</feature>
<dbReference type="PROSITE" id="PS50005">
    <property type="entry name" value="TPR"/>
    <property type="match status" value="2"/>
</dbReference>
<dbReference type="InterPro" id="IPR003594">
    <property type="entry name" value="HATPase_dom"/>
</dbReference>
<accession>A0ABS0L7F4</accession>
<dbReference type="Pfam" id="PF13181">
    <property type="entry name" value="TPR_8"/>
    <property type="match status" value="1"/>
</dbReference>
<feature type="coiled-coil region" evidence="5">
    <location>
        <begin position="395"/>
        <end position="428"/>
    </location>
</feature>
<dbReference type="RefSeq" id="WP_196956889.1">
    <property type="nucleotide sequence ID" value="NZ_JADWYK010000017.1"/>
</dbReference>
<dbReference type="Gene3D" id="1.25.40.10">
    <property type="entry name" value="Tetratricopeptide repeat domain"/>
    <property type="match status" value="2"/>
</dbReference>
<feature type="coiled-coil region" evidence="5">
    <location>
        <begin position="342"/>
        <end position="369"/>
    </location>
</feature>
<dbReference type="PROSITE" id="PS50109">
    <property type="entry name" value="HIS_KIN"/>
    <property type="match status" value="1"/>
</dbReference>
<feature type="domain" description="Histidine kinase" evidence="8">
    <location>
        <begin position="538"/>
        <end position="625"/>
    </location>
</feature>
<dbReference type="SMART" id="SM00387">
    <property type="entry name" value="HATPase_c"/>
    <property type="match status" value="1"/>
</dbReference>
<comment type="caution">
    <text evidence="9">The sequence shown here is derived from an EMBL/GenBank/DDBJ whole genome shotgun (WGS) entry which is preliminary data.</text>
</comment>
<evidence type="ECO:0000256" key="1">
    <source>
        <dbReference type="ARBA" id="ARBA00022679"/>
    </source>
</evidence>
<dbReference type="SUPFAM" id="SSF48452">
    <property type="entry name" value="TPR-like"/>
    <property type="match status" value="2"/>
</dbReference>
<protein>
    <submittedName>
        <fullName evidence="9">Tetratricopeptide repeat protein</fullName>
    </submittedName>
</protein>
<proteinExistence type="predicted"/>
<evidence type="ECO:0000256" key="4">
    <source>
        <dbReference type="PROSITE-ProRule" id="PRU00339"/>
    </source>
</evidence>
<keyword evidence="3" id="KW-0902">Two-component regulatory system</keyword>
<dbReference type="InterPro" id="IPR019734">
    <property type="entry name" value="TPR_rpt"/>
</dbReference>
<dbReference type="Gene3D" id="1.20.5.1930">
    <property type="match status" value="1"/>
</dbReference>
<dbReference type="InterPro" id="IPR036890">
    <property type="entry name" value="HATPase_C_sf"/>
</dbReference>
<dbReference type="Pfam" id="PF13432">
    <property type="entry name" value="TPR_16"/>
    <property type="match status" value="1"/>
</dbReference>
<dbReference type="Gene3D" id="3.30.565.10">
    <property type="entry name" value="Histidine kinase-like ATPase, C-terminal domain"/>
    <property type="match status" value="1"/>
</dbReference>
<dbReference type="InterPro" id="IPR011712">
    <property type="entry name" value="Sig_transdc_His_kin_sub3_dim/P"/>
</dbReference>
<evidence type="ECO:0000256" key="5">
    <source>
        <dbReference type="SAM" id="Coils"/>
    </source>
</evidence>
<dbReference type="InterPro" id="IPR050482">
    <property type="entry name" value="Sensor_HK_TwoCompSys"/>
</dbReference>
<evidence type="ECO:0000313" key="10">
    <source>
        <dbReference type="Proteomes" id="UP000601099"/>
    </source>
</evidence>
<keyword evidence="6" id="KW-0812">Transmembrane</keyword>
<dbReference type="InterPro" id="IPR011990">
    <property type="entry name" value="TPR-like_helical_dom_sf"/>
</dbReference>
<keyword evidence="1" id="KW-0808">Transferase</keyword>
<dbReference type="PANTHER" id="PTHR24421">
    <property type="entry name" value="NITRATE/NITRITE SENSOR PROTEIN NARX-RELATED"/>
    <property type="match status" value="1"/>
</dbReference>
<keyword evidence="7" id="KW-0732">Signal</keyword>
<dbReference type="SUPFAM" id="SSF55874">
    <property type="entry name" value="ATPase domain of HSP90 chaperone/DNA topoisomerase II/histidine kinase"/>
    <property type="match status" value="1"/>
</dbReference>
<feature type="signal peptide" evidence="7">
    <location>
        <begin position="1"/>
        <end position="31"/>
    </location>
</feature>
<evidence type="ECO:0000259" key="8">
    <source>
        <dbReference type="PROSITE" id="PS50109"/>
    </source>
</evidence>
<keyword evidence="6" id="KW-0472">Membrane</keyword>
<dbReference type="SMART" id="SM00028">
    <property type="entry name" value="TPR"/>
    <property type="match status" value="5"/>
</dbReference>
<dbReference type="CDD" id="cd16917">
    <property type="entry name" value="HATPase_UhpB-NarQ-NarX-like"/>
    <property type="match status" value="1"/>
</dbReference>